<dbReference type="AlphaFoldDB" id="A0A6V8NUI2"/>
<dbReference type="Proteomes" id="UP000580051">
    <property type="component" value="Unassembled WGS sequence"/>
</dbReference>
<proteinExistence type="predicted"/>
<sequence length="365" mass="41784">MPNEGQLATLIWLGVFALLILLHPKGRAGVRNIAARVANLTIIIPIVALLVYLGVLVFVGWRVKWWTIDLTTDTVFWFFGSALVLLFNIDRVSKTERFFRQVVLGTVGVTALTEFFVNDLFVFSLPVELLLMPVLSVLVMISVLAGHEPRFRSVKRLVDSVLALVGISLVVYIGVRVVSGWDAIDKVDFALPLWLMIGVLPFIYVVSLYSNYERAFKWIDFEQNGGPSRWRAKLALVLRLHGQLRDISGFTMFWGKEIAATSTFREAWRVADKFRATWRERQRAEADKQDRLRRYAGVDGVDNEGRRLDQREFEETKAALQALATAQMGWYRNQGGRYRPELLEILESRFEHYGLPKNTGRELYV</sequence>
<feature type="transmembrane region" description="Helical" evidence="1">
    <location>
        <begin position="98"/>
        <end position="117"/>
    </location>
</feature>
<name>A0A6V8NUI2_9ACTN</name>
<protein>
    <submittedName>
        <fullName evidence="2">Uncharacterized protein</fullName>
    </submittedName>
</protein>
<feature type="non-terminal residue" evidence="2">
    <location>
        <position position="365"/>
    </location>
</feature>
<comment type="caution">
    <text evidence="2">The sequence shown here is derived from an EMBL/GenBank/DDBJ whole genome shotgun (WGS) entry which is preliminary data.</text>
</comment>
<feature type="transmembrane region" description="Helical" evidence="1">
    <location>
        <begin position="65"/>
        <end position="86"/>
    </location>
</feature>
<evidence type="ECO:0000256" key="1">
    <source>
        <dbReference type="SAM" id="Phobius"/>
    </source>
</evidence>
<feature type="transmembrane region" description="Helical" evidence="1">
    <location>
        <begin position="34"/>
        <end position="59"/>
    </location>
</feature>
<accession>A0A6V8NUI2</accession>
<keyword evidence="1" id="KW-0812">Transmembrane</keyword>
<gene>
    <name evidence="2" type="ORF">HKBW3S06_01383</name>
</gene>
<dbReference type="RefSeq" id="WP_176227198.1">
    <property type="nucleotide sequence ID" value="NZ_BLRV01000239.1"/>
</dbReference>
<evidence type="ECO:0000313" key="3">
    <source>
        <dbReference type="Proteomes" id="UP000580051"/>
    </source>
</evidence>
<keyword evidence="1" id="KW-0472">Membrane</keyword>
<feature type="transmembrane region" description="Helical" evidence="1">
    <location>
        <begin position="123"/>
        <end position="145"/>
    </location>
</feature>
<organism evidence="2 3">
    <name type="scientific">Candidatus Hakubella thermalkaliphila</name>
    <dbReference type="NCBI Taxonomy" id="2754717"/>
    <lineage>
        <taxon>Bacteria</taxon>
        <taxon>Bacillati</taxon>
        <taxon>Actinomycetota</taxon>
        <taxon>Actinomycetota incertae sedis</taxon>
        <taxon>Candidatus Hakubellales</taxon>
        <taxon>Candidatus Hakubellaceae</taxon>
        <taxon>Candidatus Hakubella</taxon>
    </lineage>
</organism>
<evidence type="ECO:0000313" key="2">
    <source>
        <dbReference type="EMBL" id="GFP22156.1"/>
    </source>
</evidence>
<dbReference type="EMBL" id="BLRV01000239">
    <property type="protein sequence ID" value="GFP22156.1"/>
    <property type="molecule type" value="Genomic_DNA"/>
</dbReference>
<feature type="transmembrane region" description="Helical" evidence="1">
    <location>
        <begin position="6"/>
        <end position="22"/>
    </location>
</feature>
<keyword evidence="1" id="KW-1133">Transmembrane helix</keyword>
<feature type="transmembrane region" description="Helical" evidence="1">
    <location>
        <begin position="157"/>
        <end position="177"/>
    </location>
</feature>
<feature type="transmembrane region" description="Helical" evidence="1">
    <location>
        <begin position="189"/>
        <end position="209"/>
    </location>
</feature>
<reference evidence="2 3" key="1">
    <citation type="journal article" date="2020" name="Front. Microbiol.">
        <title>Single-cell genomics of novel Actinobacteria with the Wood-Ljungdahl pathway discovered in a serpentinizing system.</title>
        <authorList>
            <person name="Merino N."/>
            <person name="Kawai M."/>
            <person name="Boyd E.S."/>
            <person name="Colman D.R."/>
            <person name="McGlynn S.E."/>
            <person name="Nealson K.H."/>
            <person name="Kurokawa K."/>
            <person name="Hongoh Y."/>
        </authorList>
    </citation>
    <scope>NUCLEOTIDE SEQUENCE [LARGE SCALE GENOMIC DNA]</scope>
    <source>
        <strain evidence="2 3">S06</strain>
    </source>
</reference>